<dbReference type="AlphaFoldDB" id="A0A2M4D7V4"/>
<proteinExistence type="predicted"/>
<organism evidence="1">
    <name type="scientific">Anopheles darlingi</name>
    <name type="common">Mosquito</name>
    <dbReference type="NCBI Taxonomy" id="43151"/>
    <lineage>
        <taxon>Eukaryota</taxon>
        <taxon>Metazoa</taxon>
        <taxon>Ecdysozoa</taxon>
        <taxon>Arthropoda</taxon>
        <taxon>Hexapoda</taxon>
        <taxon>Insecta</taxon>
        <taxon>Pterygota</taxon>
        <taxon>Neoptera</taxon>
        <taxon>Endopterygota</taxon>
        <taxon>Diptera</taxon>
        <taxon>Nematocera</taxon>
        <taxon>Culicoidea</taxon>
        <taxon>Culicidae</taxon>
        <taxon>Anophelinae</taxon>
        <taxon>Anopheles</taxon>
    </lineage>
</organism>
<dbReference type="EMBL" id="GGFL01008970">
    <property type="protein sequence ID" value="MBW73148.1"/>
    <property type="molecule type" value="Transcribed_RNA"/>
</dbReference>
<protein>
    <submittedName>
        <fullName evidence="1">Putative secreted protein</fullName>
    </submittedName>
</protein>
<accession>A0A2M4D7V4</accession>
<sequence>MEGVSLLLSLSFSLAQVVCLVLFCLAGPQQNLLLLPLLKVSSFCVFPSFPSSAYWCHRAGELTLHARGVEGFACVSSVRTPLFSVLWPYRPGLYRFPRVLHNPIAAL</sequence>
<evidence type="ECO:0000313" key="1">
    <source>
        <dbReference type="EMBL" id="MBW73148.1"/>
    </source>
</evidence>
<name>A0A2M4D7V4_ANODA</name>
<reference evidence="1" key="1">
    <citation type="submission" date="2018-01" db="EMBL/GenBank/DDBJ databases">
        <title>An insight into the sialome of Amazonian anophelines.</title>
        <authorList>
            <person name="Ribeiro J.M."/>
            <person name="Scarpassa V."/>
            <person name="Calvo E."/>
        </authorList>
    </citation>
    <scope>NUCLEOTIDE SEQUENCE</scope>
</reference>